<name>A0A0E9TF42_ANGAN</name>
<proteinExistence type="predicted"/>
<accession>A0A0E9TF42</accession>
<dbReference type="AlphaFoldDB" id="A0A0E9TF42"/>
<protein>
    <submittedName>
        <fullName evidence="1">Uncharacterized protein</fullName>
    </submittedName>
</protein>
<reference evidence="1" key="2">
    <citation type="journal article" date="2015" name="Fish Shellfish Immunol.">
        <title>Early steps in the European eel (Anguilla anguilla)-Vibrio vulnificus interaction in the gills: Role of the RtxA13 toxin.</title>
        <authorList>
            <person name="Callol A."/>
            <person name="Pajuelo D."/>
            <person name="Ebbesson L."/>
            <person name="Teles M."/>
            <person name="MacKenzie S."/>
            <person name="Amaro C."/>
        </authorList>
    </citation>
    <scope>NUCLEOTIDE SEQUENCE</scope>
</reference>
<evidence type="ECO:0000313" key="1">
    <source>
        <dbReference type="EMBL" id="JAH51328.1"/>
    </source>
</evidence>
<reference evidence="1" key="1">
    <citation type="submission" date="2014-11" db="EMBL/GenBank/DDBJ databases">
        <authorList>
            <person name="Amaro Gonzalez C."/>
        </authorList>
    </citation>
    <scope>NUCLEOTIDE SEQUENCE</scope>
</reference>
<dbReference type="EMBL" id="GBXM01057249">
    <property type="protein sequence ID" value="JAH51328.1"/>
    <property type="molecule type" value="Transcribed_RNA"/>
</dbReference>
<organism evidence="1">
    <name type="scientific">Anguilla anguilla</name>
    <name type="common">European freshwater eel</name>
    <name type="synonym">Muraena anguilla</name>
    <dbReference type="NCBI Taxonomy" id="7936"/>
    <lineage>
        <taxon>Eukaryota</taxon>
        <taxon>Metazoa</taxon>
        <taxon>Chordata</taxon>
        <taxon>Craniata</taxon>
        <taxon>Vertebrata</taxon>
        <taxon>Euteleostomi</taxon>
        <taxon>Actinopterygii</taxon>
        <taxon>Neopterygii</taxon>
        <taxon>Teleostei</taxon>
        <taxon>Anguilliformes</taxon>
        <taxon>Anguillidae</taxon>
        <taxon>Anguilla</taxon>
    </lineage>
</organism>
<sequence>MEGKTIYWVKCGHKLLKIPSKD</sequence>